<accession>A0A5C5YT17</accession>
<dbReference type="Proteomes" id="UP000318478">
    <property type="component" value="Unassembled WGS sequence"/>
</dbReference>
<dbReference type="EMBL" id="SJPO01000002">
    <property type="protein sequence ID" value="TWT78088.1"/>
    <property type="molecule type" value="Genomic_DNA"/>
</dbReference>
<proteinExistence type="predicted"/>
<protein>
    <submittedName>
        <fullName evidence="1">Uncharacterized protein</fullName>
    </submittedName>
</protein>
<keyword evidence="2" id="KW-1185">Reference proteome</keyword>
<name>A0A5C5YT17_9BACT</name>
<dbReference type="RefSeq" id="WP_146584329.1">
    <property type="nucleotide sequence ID" value="NZ_SJPO01000002.1"/>
</dbReference>
<comment type="caution">
    <text evidence="1">The sequence shown here is derived from an EMBL/GenBank/DDBJ whole genome shotgun (WGS) entry which is preliminary data.</text>
</comment>
<dbReference type="OrthoDB" id="2628285at2"/>
<reference evidence="1 2" key="1">
    <citation type="submission" date="2019-02" db="EMBL/GenBank/DDBJ databases">
        <title>Deep-cultivation of Planctomycetes and their phenomic and genomic characterization uncovers novel biology.</title>
        <authorList>
            <person name="Wiegand S."/>
            <person name="Jogler M."/>
            <person name="Boedeker C."/>
            <person name="Pinto D."/>
            <person name="Vollmers J."/>
            <person name="Rivas-Marin E."/>
            <person name="Kohn T."/>
            <person name="Peeters S.H."/>
            <person name="Heuer A."/>
            <person name="Rast P."/>
            <person name="Oberbeckmann S."/>
            <person name="Bunk B."/>
            <person name="Jeske O."/>
            <person name="Meyerdierks A."/>
            <person name="Storesund J.E."/>
            <person name="Kallscheuer N."/>
            <person name="Luecker S."/>
            <person name="Lage O.M."/>
            <person name="Pohl T."/>
            <person name="Merkel B.J."/>
            <person name="Hornburger P."/>
            <person name="Mueller R.-W."/>
            <person name="Bruemmer F."/>
            <person name="Labrenz M."/>
            <person name="Spormann A.M."/>
            <person name="Op Den Camp H."/>
            <person name="Overmann J."/>
            <person name="Amann R."/>
            <person name="Jetten M.S.M."/>
            <person name="Mascher T."/>
            <person name="Medema M.H."/>
            <person name="Devos D.P."/>
            <person name="Kaster A.-K."/>
            <person name="Ovreas L."/>
            <person name="Rohde M."/>
            <person name="Galperin M.Y."/>
            <person name="Jogler C."/>
        </authorList>
    </citation>
    <scope>NUCLEOTIDE SEQUENCE [LARGE SCALE GENOMIC DNA]</scope>
    <source>
        <strain evidence="1 2">Pla123a</strain>
    </source>
</reference>
<sequence length="93" mass="10892">MKPEDLIDQVNDRDSFIAFVNALAEEREDAARIEKENPDTYVLDGAHNWKNADIASYLWACLDYFTDKPLHKPDAEPNWRMFAEFLWCGKIIE</sequence>
<dbReference type="AlphaFoldDB" id="A0A5C5YT17"/>
<evidence type="ECO:0000313" key="1">
    <source>
        <dbReference type="EMBL" id="TWT78088.1"/>
    </source>
</evidence>
<gene>
    <name evidence="1" type="ORF">Pla123a_08770</name>
</gene>
<organism evidence="1 2">
    <name type="scientific">Posidoniimonas polymericola</name>
    <dbReference type="NCBI Taxonomy" id="2528002"/>
    <lineage>
        <taxon>Bacteria</taxon>
        <taxon>Pseudomonadati</taxon>
        <taxon>Planctomycetota</taxon>
        <taxon>Planctomycetia</taxon>
        <taxon>Pirellulales</taxon>
        <taxon>Lacipirellulaceae</taxon>
        <taxon>Posidoniimonas</taxon>
    </lineage>
</organism>
<evidence type="ECO:0000313" key="2">
    <source>
        <dbReference type="Proteomes" id="UP000318478"/>
    </source>
</evidence>